<dbReference type="GO" id="GO:0008270">
    <property type="term" value="F:zinc ion binding"/>
    <property type="evidence" value="ECO:0007669"/>
    <property type="project" value="UniProtKB-KW"/>
</dbReference>
<feature type="non-terminal residue" evidence="7">
    <location>
        <position position="1"/>
    </location>
</feature>
<keyword evidence="5" id="KW-0539">Nucleus</keyword>
<evidence type="ECO:0000313" key="8">
    <source>
        <dbReference type="Proteomes" id="UP000789405"/>
    </source>
</evidence>
<comment type="subcellular location">
    <subcellularLocation>
        <location evidence="1">Nucleus</location>
    </subcellularLocation>
</comment>
<keyword evidence="2" id="KW-0479">Metal-binding</keyword>
<dbReference type="InterPro" id="IPR008906">
    <property type="entry name" value="HATC_C_dom"/>
</dbReference>
<name>A0A9N9F8Q0_9GLOM</name>
<dbReference type="SUPFAM" id="SSF53098">
    <property type="entry name" value="Ribonuclease H-like"/>
    <property type="match status" value="1"/>
</dbReference>
<sequence length="107" mass="12641">AVKKKKLAIKSFFSSVQHQHNENEELTEIDKYLILFEIEPTKENSLLTWWKQRRSNFSILCIFAKKYFAIPASFVPSKHLFSNASNYITSKQNQLDPYLLNQLLFLK</sequence>
<dbReference type="AlphaFoldDB" id="A0A9N9F8Q0"/>
<gene>
    <name evidence="7" type="ORF">DERYTH_LOCUS3681</name>
</gene>
<evidence type="ECO:0000256" key="1">
    <source>
        <dbReference type="ARBA" id="ARBA00004123"/>
    </source>
</evidence>
<evidence type="ECO:0000313" key="7">
    <source>
        <dbReference type="EMBL" id="CAG8517105.1"/>
    </source>
</evidence>
<keyword evidence="3" id="KW-0863">Zinc-finger</keyword>
<dbReference type="PANTHER" id="PTHR46481">
    <property type="entry name" value="ZINC FINGER BED DOMAIN-CONTAINING PROTEIN 4"/>
    <property type="match status" value="1"/>
</dbReference>
<dbReference type="GO" id="GO:0046983">
    <property type="term" value="F:protein dimerization activity"/>
    <property type="evidence" value="ECO:0007669"/>
    <property type="project" value="InterPro"/>
</dbReference>
<evidence type="ECO:0000256" key="2">
    <source>
        <dbReference type="ARBA" id="ARBA00022723"/>
    </source>
</evidence>
<keyword evidence="8" id="KW-1185">Reference proteome</keyword>
<reference evidence="7" key="1">
    <citation type="submission" date="2021-06" db="EMBL/GenBank/DDBJ databases">
        <authorList>
            <person name="Kallberg Y."/>
            <person name="Tangrot J."/>
            <person name="Rosling A."/>
        </authorList>
    </citation>
    <scope>NUCLEOTIDE SEQUENCE</scope>
    <source>
        <strain evidence="7">MA453B</strain>
    </source>
</reference>
<feature type="domain" description="HAT C-terminal dimerisation" evidence="6">
    <location>
        <begin position="28"/>
        <end position="107"/>
    </location>
</feature>
<accession>A0A9N9F8Q0</accession>
<dbReference type="Pfam" id="PF05699">
    <property type="entry name" value="Dimer_Tnp_hAT"/>
    <property type="match status" value="1"/>
</dbReference>
<dbReference type="InterPro" id="IPR052035">
    <property type="entry name" value="ZnF_BED_domain_contain"/>
</dbReference>
<dbReference type="Proteomes" id="UP000789405">
    <property type="component" value="Unassembled WGS sequence"/>
</dbReference>
<dbReference type="OrthoDB" id="2449751at2759"/>
<proteinExistence type="predicted"/>
<protein>
    <submittedName>
        <fullName evidence="7">4795_t:CDS:1</fullName>
    </submittedName>
</protein>
<evidence type="ECO:0000256" key="5">
    <source>
        <dbReference type="ARBA" id="ARBA00023242"/>
    </source>
</evidence>
<evidence type="ECO:0000259" key="6">
    <source>
        <dbReference type="Pfam" id="PF05699"/>
    </source>
</evidence>
<evidence type="ECO:0000256" key="3">
    <source>
        <dbReference type="ARBA" id="ARBA00022771"/>
    </source>
</evidence>
<keyword evidence="4" id="KW-0862">Zinc</keyword>
<comment type="caution">
    <text evidence="7">The sequence shown here is derived from an EMBL/GenBank/DDBJ whole genome shotgun (WGS) entry which is preliminary data.</text>
</comment>
<dbReference type="PANTHER" id="PTHR46481:SF10">
    <property type="entry name" value="ZINC FINGER BED DOMAIN-CONTAINING PROTEIN 39"/>
    <property type="match status" value="1"/>
</dbReference>
<dbReference type="InterPro" id="IPR012337">
    <property type="entry name" value="RNaseH-like_sf"/>
</dbReference>
<organism evidence="7 8">
    <name type="scientific">Dentiscutata erythropus</name>
    <dbReference type="NCBI Taxonomy" id="1348616"/>
    <lineage>
        <taxon>Eukaryota</taxon>
        <taxon>Fungi</taxon>
        <taxon>Fungi incertae sedis</taxon>
        <taxon>Mucoromycota</taxon>
        <taxon>Glomeromycotina</taxon>
        <taxon>Glomeromycetes</taxon>
        <taxon>Diversisporales</taxon>
        <taxon>Gigasporaceae</taxon>
        <taxon>Dentiscutata</taxon>
    </lineage>
</organism>
<dbReference type="GO" id="GO:0005634">
    <property type="term" value="C:nucleus"/>
    <property type="evidence" value="ECO:0007669"/>
    <property type="project" value="UniProtKB-SubCell"/>
</dbReference>
<evidence type="ECO:0000256" key="4">
    <source>
        <dbReference type="ARBA" id="ARBA00022833"/>
    </source>
</evidence>
<dbReference type="EMBL" id="CAJVPY010001330">
    <property type="protein sequence ID" value="CAG8517105.1"/>
    <property type="molecule type" value="Genomic_DNA"/>
</dbReference>